<dbReference type="PANTHER" id="PTHR23526">
    <property type="entry name" value="INTEGRAL MEMBRANE TRANSPORT PROTEIN-RELATED"/>
    <property type="match status" value="1"/>
</dbReference>
<feature type="transmembrane region" description="Helical" evidence="2">
    <location>
        <begin position="166"/>
        <end position="191"/>
    </location>
</feature>
<dbReference type="InterPro" id="IPR036259">
    <property type="entry name" value="MFS_trans_sf"/>
</dbReference>
<feature type="transmembrane region" description="Helical" evidence="2">
    <location>
        <begin position="305"/>
        <end position="323"/>
    </location>
</feature>
<dbReference type="Proteomes" id="UP001596378">
    <property type="component" value="Unassembled WGS sequence"/>
</dbReference>
<name>A0ABW2FER7_9BACL</name>
<dbReference type="PANTHER" id="PTHR23526:SF2">
    <property type="entry name" value="MAJOR FACILITATOR SUPERFAMILY (MFS) PROFILE DOMAIN-CONTAINING PROTEIN"/>
    <property type="match status" value="1"/>
</dbReference>
<sequence>METRKDRMPRDAVLTLAMHGLFIFGSSVSLTFFNIYFLRLSESFSLNLVYNALFYVLTPIGFWIGGGVAKRFDRLHTLRISLMLHMTFFALVLVLGERIVGVYGAIALCQGLAVGFYWAGILVLLYDVSAKLNRVRYVGISTVTLTGAGLIGPLAGGWLIGGGLSLGGYLYAFGLTLAVFAGVFLISLFIGKQPSRRRRYMLGLTLPMARRNPLWTRLLALWFCTGFLEGLTLFIPALLLYEVFERENIVSVALAASSLVSVASSLYMSRRGRLERASVYMRVCSFGIVLGALLLSGGMGTAQTIVFLLVVACLNPVYHNTFISRFFTETDKLPLKGAFRIESVVLYETLLNFGRAVPLIVLLPLADSLRADALWIAFAGAGTLQGIAVWIAFRKEKHFVKPEGGQ</sequence>
<proteinExistence type="predicted"/>
<feature type="transmembrane region" description="Helical" evidence="2">
    <location>
        <begin position="344"/>
        <end position="366"/>
    </location>
</feature>
<feature type="transmembrane region" description="Helical" evidence="2">
    <location>
        <begin position="249"/>
        <end position="267"/>
    </location>
</feature>
<feature type="transmembrane region" description="Helical" evidence="2">
    <location>
        <begin position="102"/>
        <end position="125"/>
    </location>
</feature>
<dbReference type="Pfam" id="PF07690">
    <property type="entry name" value="MFS_1"/>
    <property type="match status" value="1"/>
</dbReference>
<comment type="caution">
    <text evidence="3">The sequence shown here is derived from an EMBL/GenBank/DDBJ whole genome shotgun (WGS) entry which is preliminary data.</text>
</comment>
<feature type="transmembrane region" description="Helical" evidence="2">
    <location>
        <begin position="78"/>
        <end position="96"/>
    </location>
</feature>
<keyword evidence="2" id="KW-1133">Transmembrane helix</keyword>
<evidence type="ECO:0000256" key="1">
    <source>
        <dbReference type="ARBA" id="ARBA00004651"/>
    </source>
</evidence>
<gene>
    <name evidence="3" type="ORF">ACFQMJ_24290</name>
</gene>
<keyword evidence="2" id="KW-0812">Transmembrane</keyword>
<evidence type="ECO:0000313" key="4">
    <source>
        <dbReference type="Proteomes" id="UP001596378"/>
    </source>
</evidence>
<feature type="transmembrane region" description="Helical" evidence="2">
    <location>
        <begin position="12"/>
        <end position="36"/>
    </location>
</feature>
<comment type="subcellular location">
    <subcellularLocation>
        <location evidence="1">Cell membrane</location>
        <topology evidence="1">Multi-pass membrane protein</topology>
    </subcellularLocation>
</comment>
<feature type="transmembrane region" description="Helical" evidence="2">
    <location>
        <begin position="218"/>
        <end position="243"/>
    </location>
</feature>
<accession>A0ABW2FER7</accession>
<feature type="transmembrane region" description="Helical" evidence="2">
    <location>
        <begin position="137"/>
        <end position="160"/>
    </location>
</feature>
<evidence type="ECO:0000313" key="3">
    <source>
        <dbReference type="EMBL" id="MFC7151671.1"/>
    </source>
</evidence>
<dbReference type="InterPro" id="IPR011701">
    <property type="entry name" value="MFS"/>
</dbReference>
<feature type="transmembrane region" description="Helical" evidence="2">
    <location>
        <begin position="372"/>
        <end position="393"/>
    </location>
</feature>
<dbReference type="Gene3D" id="1.20.1250.20">
    <property type="entry name" value="MFS general substrate transporter like domains"/>
    <property type="match status" value="1"/>
</dbReference>
<feature type="transmembrane region" description="Helical" evidence="2">
    <location>
        <begin position="48"/>
        <end position="66"/>
    </location>
</feature>
<dbReference type="RefSeq" id="WP_378050725.1">
    <property type="nucleotide sequence ID" value="NZ_JBHMDN010000029.1"/>
</dbReference>
<dbReference type="SUPFAM" id="SSF103473">
    <property type="entry name" value="MFS general substrate transporter"/>
    <property type="match status" value="1"/>
</dbReference>
<feature type="transmembrane region" description="Helical" evidence="2">
    <location>
        <begin position="279"/>
        <end position="299"/>
    </location>
</feature>
<evidence type="ECO:0000256" key="2">
    <source>
        <dbReference type="SAM" id="Phobius"/>
    </source>
</evidence>
<dbReference type="EMBL" id="JBHTAI010000017">
    <property type="protein sequence ID" value="MFC7151671.1"/>
    <property type="molecule type" value="Genomic_DNA"/>
</dbReference>
<organism evidence="3 4">
    <name type="scientific">Cohnella cellulosilytica</name>
    <dbReference type="NCBI Taxonomy" id="986710"/>
    <lineage>
        <taxon>Bacteria</taxon>
        <taxon>Bacillati</taxon>
        <taxon>Bacillota</taxon>
        <taxon>Bacilli</taxon>
        <taxon>Bacillales</taxon>
        <taxon>Paenibacillaceae</taxon>
        <taxon>Cohnella</taxon>
    </lineage>
</organism>
<dbReference type="InterPro" id="IPR052528">
    <property type="entry name" value="Sugar_transport-like"/>
</dbReference>
<keyword evidence="2" id="KW-0472">Membrane</keyword>
<keyword evidence="4" id="KW-1185">Reference proteome</keyword>
<reference evidence="4" key="1">
    <citation type="journal article" date="2019" name="Int. J. Syst. Evol. Microbiol.">
        <title>The Global Catalogue of Microorganisms (GCM) 10K type strain sequencing project: providing services to taxonomists for standard genome sequencing and annotation.</title>
        <authorList>
            <consortium name="The Broad Institute Genomics Platform"/>
            <consortium name="The Broad Institute Genome Sequencing Center for Infectious Disease"/>
            <person name="Wu L."/>
            <person name="Ma J."/>
        </authorList>
    </citation>
    <scope>NUCLEOTIDE SEQUENCE [LARGE SCALE GENOMIC DNA]</scope>
    <source>
        <strain evidence="4">KCTC 12907</strain>
    </source>
</reference>
<protein>
    <submittedName>
        <fullName evidence="3">MFS transporter</fullName>
    </submittedName>
</protein>